<reference evidence="1" key="1">
    <citation type="journal article" date="2023" name="GigaByte">
        <title>Genome assembly of the bearded iris, Iris pallida Lam.</title>
        <authorList>
            <person name="Bruccoleri R.E."/>
            <person name="Oakeley E.J."/>
            <person name="Faust A.M.E."/>
            <person name="Altorfer M."/>
            <person name="Dessus-Babus S."/>
            <person name="Burckhardt D."/>
            <person name="Oertli M."/>
            <person name="Naumann U."/>
            <person name="Petersen F."/>
            <person name="Wong J."/>
        </authorList>
    </citation>
    <scope>NUCLEOTIDE SEQUENCE</scope>
    <source>
        <strain evidence="1">GSM-AAB239-AS_SAM_17_03QT</strain>
    </source>
</reference>
<reference evidence="1" key="2">
    <citation type="submission" date="2023-04" db="EMBL/GenBank/DDBJ databases">
        <authorList>
            <person name="Bruccoleri R.E."/>
            <person name="Oakeley E.J."/>
            <person name="Faust A.-M."/>
            <person name="Dessus-Babus S."/>
            <person name="Altorfer M."/>
            <person name="Burckhardt D."/>
            <person name="Oertli M."/>
            <person name="Naumann U."/>
            <person name="Petersen F."/>
            <person name="Wong J."/>
        </authorList>
    </citation>
    <scope>NUCLEOTIDE SEQUENCE</scope>
    <source>
        <strain evidence="1">GSM-AAB239-AS_SAM_17_03QT</strain>
        <tissue evidence="1">Leaf</tissue>
    </source>
</reference>
<evidence type="ECO:0000313" key="2">
    <source>
        <dbReference type="Proteomes" id="UP001140949"/>
    </source>
</evidence>
<dbReference type="EMBL" id="JANAVB010005000">
    <property type="protein sequence ID" value="KAJ6847659.1"/>
    <property type="molecule type" value="Genomic_DNA"/>
</dbReference>
<dbReference type="Proteomes" id="UP001140949">
    <property type="component" value="Unassembled WGS sequence"/>
</dbReference>
<keyword evidence="2" id="KW-1185">Reference proteome</keyword>
<protein>
    <submittedName>
        <fullName evidence="1">Uncharacterized protein</fullName>
    </submittedName>
</protein>
<sequence length="25" mass="3046">MDDCILSSCLIIYRICFRIFIVNMY</sequence>
<comment type="caution">
    <text evidence="1">The sequence shown here is derived from an EMBL/GenBank/DDBJ whole genome shotgun (WGS) entry which is preliminary data.</text>
</comment>
<accession>A0AAX6I329</accession>
<name>A0AAX6I329_IRIPA</name>
<organism evidence="1 2">
    <name type="scientific">Iris pallida</name>
    <name type="common">Sweet iris</name>
    <dbReference type="NCBI Taxonomy" id="29817"/>
    <lineage>
        <taxon>Eukaryota</taxon>
        <taxon>Viridiplantae</taxon>
        <taxon>Streptophyta</taxon>
        <taxon>Embryophyta</taxon>
        <taxon>Tracheophyta</taxon>
        <taxon>Spermatophyta</taxon>
        <taxon>Magnoliopsida</taxon>
        <taxon>Liliopsida</taxon>
        <taxon>Asparagales</taxon>
        <taxon>Iridaceae</taxon>
        <taxon>Iridoideae</taxon>
        <taxon>Irideae</taxon>
        <taxon>Iris</taxon>
    </lineage>
</organism>
<gene>
    <name evidence="1" type="ORF">M6B38_276055</name>
</gene>
<proteinExistence type="predicted"/>
<dbReference type="AlphaFoldDB" id="A0AAX6I329"/>
<evidence type="ECO:0000313" key="1">
    <source>
        <dbReference type="EMBL" id="KAJ6847659.1"/>
    </source>
</evidence>